<dbReference type="GO" id="GO:0016787">
    <property type="term" value="F:hydrolase activity"/>
    <property type="evidence" value="ECO:0007669"/>
    <property type="project" value="UniProtKB-KW"/>
</dbReference>
<dbReference type="InterPro" id="IPR006439">
    <property type="entry name" value="HAD-SF_hydro_IA"/>
</dbReference>
<name>A0A1C3XVM8_9HYPH</name>
<protein>
    <submittedName>
        <fullName evidence="2">2-haloacid dehalogenase</fullName>
    </submittedName>
</protein>
<dbReference type="SUPFAM" id="SSF56784">
    <property type="entry name" value="HAD-like"/>
    <property type="match status" value="1"/>
</dbReference>
<evidence type="ECO:0000313" key="2">
    <source>
        <dbReference type="EMBL" id="SCB56289.1"/>
    </source>
</evidence>
<organism evidence="2 3">
    <name type="scientific">Rhizobium aethiopicum</name>
    <dbReference type="NCBI Taxonomy" id="1138170"/>
    <lineage>
        <taxon>Bacteria</taxon>
        <taxon>Pseudomonadati</taxon>
        <taxon>Pseudomonadota</taxon>
        <taxon>Alphaproteobacteria</taxon>
        <taxon>Hyphomicrobiales</taxon>
        <taxon>Rhizobiaceae</taxon>
        <taxon>Rhizobium/Agrobacterium group</taxon>
        <taxon>Rhizobium</taxon>
    </lineage>
</organism>
<dbReference type="Pfam" id="PF00702">
    <property type="entry name" value="Hydrolase"/>
    <property type="match status" value="1"/>
</dbReference>
<dbReference type="AlphaFoldDB" id="A0A1C3XVM8"/>
<proteinExistence type="predicted"/>
<dbReference type="InterPro" id="IPR023214">
    <property type="entry name" value="HAD_sf"/>
</dbReference>
<gene>
    <name evidence="2" type="ORF">GA0061105_101117</name>
</gene>
<dbReference type="InterPro" id="IPR036412">
    <property type="entry name" value="HAD-like_sf"/>
</dbReference>
<dbReference type="NCBIfam" id="TIGR01493">
    <property type="entry name" value="HAD-SF-IA-v2"/>
    <property type="match status" value="1"/>
</dbReference>
<dbReference type="PANTHER" id="PTHR43316:SF3">
    <property type="entry name" value="HALOACID DEHALOGENASE, TYPE II (AFU_ORTHOLOGUE AFUA_2G07750)-RELATED"/>
    <property type="match status" value="1"/>
</dbReference>
<dbReference type="EMBL" id="FMAJ01000001">
    <property type="protein sequence ID" value="SCB56289.1"/>
    <property type="molecule type" value="Genomic_DNA"/>
</dbReference>
<dbReference type="Proteomes" id="UP000198723">
    <property type="component" value="Unassembled WGS sequence"/>
</dbReference>
<evidence type="ECO:0000313" key="3">
    <source>
        <dbReference type="Proteomes" id="UP000198723"/>
    </source>
</evidence>
<keyword evidence="1" id="KW-0378">Hydrolase</keyword>
<reference evidence="2 3" key="1">
    <citation type="submission" date="2016-08" db="EMBL/GenBank/DDBJ databases">
        <authorList>
            <person name="Seilhamer J.J."/>
        </authorList>
    </citation>
    <scope>NUCLEOTIDE SEQUENCE [LARGE SCALE GENOMIC DNA]</scope>
    <source>
        <strain evidence="2 3">HBR26</strain>
    </source>
</reference>
<dbReference type="RefSeq" id="WP_208601605.1">
    <property type="nucleotide sequence ID" value="NZ_FMAJ01000001.1"/>
</dbReference>
<accession>A0A1C3XVM8</accession>
<sequence>MDIAEVKLLGFDVFGTVVDWRGSVARHAQGFFRAEGISVDPFQFATDWRSLYQPSMEKIRSGARAWVPLSVLNLENLKLTLAYHGLDVDRFTPESLKEFNRAWERLDPWPDSVDAIARLKRQYAVTTISNGNIAGMMWLAKYADLRWDAILGSEIAQNYKPRPEVYFRSAEVAGLSISETGMVAAHNDDLEAASNCGMKTLFVFRRKEHGEGQITDLMPEKDWDLVAEDLKDLADQLGC</sequence>
<dbReference type="Gene3D" id="1.10.150.240">
    <property type="entry name" value="Putative phosphatase, domain 2"/>
    <property type="match status" value="1"/>
</dbReference>
<dbReference type="STRING" id="1138170.GA0061105_101117"/>
<dbReference type="InterPro" id="IPR051540">
    <property type="entry name" value="S-2-haloacid_dehalogenase"/>
</dbReference>
<evidence type="ECO:0000256" key="1">
    <source>
        <dbReference type="ARBA" id="ARBA00022801"/>
    </source>
</evidence>
<dbReference type="PANTHER" id="PTHR43316">
    <property type="entry name" value="HYDROLASE, HALOACID DELAHOGENASE-RELATED"/>
    <property type="match status" value="1"/>
</dbReference>
<dbReference type="InterPro" id="IPR023198">
    <property type="entry name" value="PGP-like_dom2"/>
</dbReference>
<dbReference type="Gene3D" id="3.40.50.1000">
    <property type="entry name" value="HAD superfamily/HAD-like"/>
    <property type="match status" value="1"/>
</dbReference>